<keyword evidence="2" id="KW-1185">Reference proteome</keyword>
<reference evidence="3" key="2">
    <citation type="submission" date="2019-09" db="UniProtKB">
        <authorList>
            <consortium name="WormBaseParasite"/>
        </authorList>
    </citation>
    <scope>IDENTIFICATION</scope>
</reference>
<gene>
    <name evidence="1" type="ORF">HPBE_LOCUS3570</name>
</gene>
<dbReference type="Proteomes" id="UP000050761">
    <property type="component" value="Unassembled WGS sequence"/>
</dbReference>
<evidence type="ECO:0000313" key="1">
    <source>
        <dbReference type="EMBL" id="VDO37304.1"/>
    </source>
</evidence>
<dbReference type="Pfam" id="PF24664">
    <property type="entry name" value="Monjiviricetes_fusion"/>
    <property type="match status" value="1"/>
</dbReference>
<reference evidence="1 2" key="1">
    <citation type="submission" date="2018-11" db="EMBL/GenBank/DDBJ databases">
        <authorList>
            <consortium name="Pathogen Informatics"/>
        </authorList>
    </citation>
    <scope>NUCLEOTIDE SEQUENCE [LARGE SCALE GENOMIC DNA]</scope>
</reference>
<dbReference type="EMBL" id="UZAH01010601">
    <property type="protein sequence ID" value="VDO37304.1"/>
    <property type="molecule type" value="Genomic_DNA"/>
</dbReference>
<protein>
    <submittedName>
        <fullName evidence="3">DUF3421 domain-containing protein</fullName>
    </submittedName>
</protein>
<dbReference type="OrthoDB" id="7610447at2759"/>
<evidence type="ECO:0000313" key="2">
    <source>
        <dbReference type="Proteomes" id="UP000050761"/>
    </source>
</evidence>
<accession>A0A183FBM7</accession>
<organism evidence="2 3">
    <name type="scientific">Heligmosomoides polygyrus</name>
    <name type="common">Parasitic roundworm</name>
    <dbReference type="NCBI Taxonomy" id="6339"/>
    <lineage>
        <taxon>Eukaryota</taxon>
        <taxon>Metazoa</taxon>
        <taxon>Ecdysozoa</taxon>
        <taxon>Nematoda</taxon>
        <taxon>Chromadorea</taxon>
        <taxon>Rhabditida</taxon>
        <taxon>Rhabditina</taxon>
        <taxon>Rhabditomorpha</taxon>
        <taxon>Strongyloidea</taxon>
        <taxon>Heligmosomidae</taxon>
        <taxon>Heligmosomoides</taxon>
    </lineage>
</organism>
<sequence length="253" mass="28662">MPLDKDKDKGDYLSCYSFANRFILWNAQPYISRHGRIRGVRDGTEGEILHAAIRHWQCAAVRRRNPDRSRERETLNTQSVLLAGAVAPDGTCEGAPYSDQYGSWSKVIVQATVRVRATRYLAQVNTKTDVIHLQHGVQCPWSKGYCMDAEAGEIYWKSSPIDGCAQENFVILYEGSATEVRQAPVSEASPDRVTYLVEQGEKIFALERTRSYADCPFNIYLTSTHRRHPVRPRLLPLSRIFSISLAHCLARLC</sequence>
<proteinExistence type="predicted"/>
<evidence type="ECO:0000313" key="3">
    <source>
        <dbReference type="WBParaSite" id="HPBE_0000356901-mRNA-1"/>
    </source>
</evidence>
<dbReference type="WBParaSite" id="HPBE_0000356901-mRNA-1">
    <property type="protein sequence ID" value="HPBE_0000356901-mRNA-1"/>
    <property type="gene ID" value="HPBE_0000356901"/>
</dbReference>
<accession>A0A3P7VSF7</accession>
<dbReference type="AlphaFoldDB" id="A0A183FBM7"/>
<name>A0A183FBM7_HELPZ</name>